<feature type="region of interest" description="Disordered" evidence="1">
    <location>
        <begin position="70"/>
        <end position="105"/>
    </location>
</feature>
<name>C1MW83_MICPC</name>
<feature type="region of interest" description="Disordered" evidence="1">
    <location>
        <begin position="1"/>
        <end position="47"/>
    </location>
</feature>
<evidence type="ECO:0000256" key="1">
    <source>
        <dbReference type="SAM" id="MobiDB-lite"/>
    </source>
</evidence>
<reference evidence="2 3" key="1">
    <citation type="journal article" date="2009" name="Science">
        <title>Green evolution and dynamic adaptations revealed by genomes of the marine picoeukaryotes Micromonas.</title>
        <authorList>
            <person name="Worden A.Z."/>
            <person name="Lee J.H."/>
            <person name="Mock T."/>
            <person name="Rouze P."/>
            <person name="Simmons M.P."/>
            <person name="Aerts A.L."/>
            <person name="Allen A.E."/>
            <person name="Cuvelier M.L."/>
            <person name="Derelle E."/>
            <person name="Everett M.V."/>
            <person name="Foulon E."/>
            <person name="Grimwood J."/>
            <person name="Gundlach H."/>
            <person name="Henrissat B."/>
            <person name="Napoli C."/>
            <person name="McDonald S.M."/>
            <person name="Parker M.S."/>
            <person name="Rombauts S."/>
            <person name="Salamov A."/>
            <person name="Von Dassow P."/>
            <person name="Badger J.H."/>
            <person name="Coutinho P.M."/>
            <person name="Demir E."/>
            <person name="Dubchak I."/>
            <person name="Gentemann C."/>
            <person name="Eikrem W."/>
            <person name="Gready J.E."/>
            <person name="John U."/>
            <person name="Lanier W."/>
            <person name="Lindquist E.A."/>
            <person name="Lucas S."/>
            <person name="Mayer K.F."/>
            <person name="Moreau H."/>
            <person name="Not F."/>
            <person name="Otillar R."/>
            <person name="Panaud O."/>
            <person name="Pangilinan J."/>
            <person name="Paulsen I."/>
            <person name="Piegu B."/>
            <person name="Poliakov A."/>
            <person name="Robbens S."/>
            <person name="Schmutz J."/>
            <person name="Toulza E."/>
            <person name="Wyss T."/>
            <person name="Zelensky A."/>
            <person name="Zhou K."/>
            <person name="Armbrust E.V."/>
            <person name="Bhattacharya D."/>
            <person name="Goodenough U.W."/>
            <person name="Van de Peer Y."/>
            <person name="Grigoriev I.V."/>
        </authorList>
    </citation>
    <scope>NUCLEOTIDE SEQUENCE [LARGE SCALE GENOMIC DNA]</scope>
    <source>
        <strain evidence="2 3">CCMP1545</strain>
    </source>
</reference>
<organism evidence="3">
    <name type="scientific">Micromonas pusilla (strain CCMP1545)</name>
    <name type="common">Picoplanktonic green alga</name>
    <dbReference type="NCBI Taxonomy" id="564608"/>
    <lineage>
        <taxon>Eukaryota</taxon>
        <taxon>Viridiplantae</taxon>
        <taxon>Chlorophyta</taxon>
        <taxon>Mamiellophyceae</taxon>
        <taxon>Mamiellales</taxon>
        <taxon>Mamiellaceae</taxon>
        <taxon>Micromonas</taxon>
    </lineage>
</organism>
<gene>
    <name evidence="2" type="ORF">MICPUCDRAFT_65583</name>
</gene>
<feature type="compositionally biased region" description="Basic and acidic residues" evidence="1">
    <location>
        <begin position="93"/>
        <end position="104"/>
    </location>
</feature>
<sequence>MAASNAESDNAPVTTSAPPPPPRVQAPARKPPPSTGPSASLKNEGKGKGIAGKIFGFVLGTSSTTVRLDMQRPAFTRDRARQTNHNGWGDGPADVRGEKSDGPVRHNFNVEQTRLKVTQKWEAGAFTRLGDGGAKKSRVDLGVGLDVSLMEAEVLPECRVRVRLGNDKYSPNIYLRALPRQEIVARGRVPLLNTDLSLGVRVEVRLVPIRPRSRCARRSLRTFTVVTLHPRFPFNV</sequence>
<feature type="compositionally biased region" description="Pro residues" evidence="1">
    <location>
        <begin position="17"/>
        <end position="35"/>
    </location>
</feature>
<dbReference type="Proteomes" id="UP000001876">
    <property type="component" value="Unassembled WGS sequence"/>
</dbReference>
<evidence type="ECO:0000313" key="2">
    <source>
        <dbReference type="EMBL" id="EEH55830.1"/>
    </source>
</evidence>
<dbReference type="RefSeq" id="XP_003059878.1">
    <property type="nucleotide sequence ID" value="XM_003059832.1"/>
</dbReference>
<dbReference type="OrthoDB" id="1932153at2759"/>
<dbReference type="AlphaFoldDB" id="C1MW83"/>
<proteinExistence type="predicted"/>
<evidence type="ECO:0000313" key="3">
    <source>
        <dbReference type="Proteomes" id="UP000001876"/>
    </source>
</evidence>
<accession>C1MW83</accession>
<dbReference type="EMBL" id="GG663741">
    <property type="protein sequence ID" value="EEH55830.1"/>
    <property type="molecule type" value="Genomic_DNA"/>
</dbReference>
<keyword evidence="3" id="KW-1185">Reference proteome</keyword>
<dbReference type="KEGG" id="mpp:MICPUCDRAFT_65583"/>
<dbReference type="GeneID" id="9685610"/>
<protein>
    <submittedName>
        <fullName evidence="2">Predicted protein</fullName>
    </submittedName>
</protein>